<reference evidence="2" key="1">
    <citation type="submission" date="2020-02" db="EMBL/GenBank/DDBJ databases">
        <authorList>
            <person name="Meier V. D."/>
        </authorList>
    </citation>
    <scope>NUCLEOTIDE SEQUENCE</scope>
    <source>
        <strain evidence="2">AVDCRST_MAG26</strain>
    </source>
</reference>
<organism evidence="2">
    <name type="scientific">uncultured Chloroflexia bacterium</name>
    <dbReference type="NCBI Taxonomy" id="1672391"/>
    <lineage>
        <taxon>Bacteria</taxon>
        <taxon>Bacillati</taxon>
        <taxon>Chloroflexota</taxon>
        <taxon>Chloroflexia</taxon>
        <taxon>environmental samples</taxon>
    </lineage>
</organism>
<sequence length="223" mass="24656">MRVRSVAVYEANIVFGLAALVPALLLPLYAAFVWLVDRGRSDPTPIEQIARDFELLLPLAAALGVAHLMAVEHEEGFAELRTSYPEHPLRLPLIRTTGALLLACGVLAFGTVCILLVHGAHDPRLVLLPALGPLLALLGAALLIGNLFRSYWTAAGAVLAWWLFEELFRGKYTRAFFLFDYRWPRPEIGYTANRWLLVGLGLLFLAGNAYCSARRKRVGRVHG</sequence>
<feature type="transmembrane region" description="Helical" evidence="1">
    <location>
        <begin position="192"/>
        <end position="211"/>
    </location>
</feature>
<evidence type="ECO:0000313" key="2">
    <source>
        <dbReference type="EMBL" id="CAA9235830.1"/>
    </source>
</evidence>
<protein>
    <submittedName>
        <fullName evidence="2">Uncharacterized protein</fullName>
    </submittedName>
</protein>
<feature type="transmembrane region" description="Helical" evidence="1">
    <location>
        <begin position="12"/>
        <end position="35"/>
    </location>
</feature>
<gene>
    <name evidence="2" type="ORF">AVDCRST_MAG26-1190</name>
</gene>
<dbReference type="EMBL" id="CADCTK010000277">
    <property type="protein sequence ID" value="CAA9235830.1"/>
    <property type="molecule type" value="Genomic_DNA"/>
</dbReference>
<keyword evidence="1" id="KW-0472">Membrane</keyword>
<keyword evidence="1" id="KW-0812">Transmembrane</keyword>
<feature type="transmembrane region" description="Helical" evidence="1">
    <location>
        <begin position="99"/>
        <end position="120"/>
    </location>
</feature>
<evidence type="ECO:0000256" key="1">
    <source>
        <dbReference type="SAM" id="Phobius"/>
    </source>
</evidence>
<feature type="transmembrane region" description="Helical" evidence="1">
    <location>
        <begin position="126"/>
        <end position="144"/>
    </location>
</feature>
<accession>A0A6J4HYZ2</accession>
<keyword evidence="1" id="KW-1133">Transmembrane helix</keyword>
<name>A0A6J4HYZ2_9CHLR</name>
<proteinExistence type="predicted"/>
<dbReference type="AlphaFoldDB" id="A0A6J4HYZ2"/>